<feature type="region of interest" description="Disordered" evidence="1">
    <location>
        <begin position="203"/>
        <end position="234"/>
    </location>
</feature>
<evidence type="ECO:0000256" key="1">
    <source>
        <dbReference type="SAM" id="MobiDB-lite"/>
    </source>
</evidence>
<keyword evidence="3" id="KW-1185">Reference proteome</keyword>
<gene>
    <name evidence="2" type="ORF">VTL71DRAFT_7279</name>
</gene>
<evidence type="ECO:0000313" key="3">
    <source>
        <dbReference type="Proteomes" id="UP001595075"/>
    </source>
</evidence>
<feature type="region of interest" description="Disordered" evidence="1">
    <location>
        <begin position="63"/>
        <end position="83"/>
    </location>
</feature>
<feature type="region of interest" description="Disordered" evidence="1">
    <location>
        <begin position="1"/>
        <end position="25"/>
    </location>
</feature>
<protein>
    <submittedName>
        <fullName evidence="2">Uncharacterized protein</fullName>
    </submittedName>
</protein>
<sequence>MSDFKEGIPGGLAQSSHPIPPTSIPATETPYIPVIQDASASELIPNTIINTIHASIEALKHSMEKKSSESSKKRSEGSIASTPREVGITARSEVYDRVVTSMKNLLPYDLYPAAATAILKEDLYSREGAEILEGKIIAAFKADFPSIDAKIKTMPVHLLRENPEYFEPQGAPFTIFKAWSIAKVLLHNPEMAARYKDDADKAPEMAWEEPRASDNKDNEAEKTGDKKQKNKKIKNKGPLLPNYYDSVCDWVNEAVKGPACVMDCIMALCDLDDRYGIADGYNLRALLAAMAHLFEFNYEELCRVHRLYETVPMVLHEEAVEEVAIDKNGRPVRNRRAREMNHSDMESRFKNTIYVQVNSVEWILFRLKFLTRI</sequence>
<proteinExistence type="predicted"/>
<feature type="compositionally biased region" description="Basic and acidic residues" evidence="1">
    <location>
        <begin position="203"/>
        <end position="227"/>
    </location>
</feature>
<evidence type="ECO:0000313" key="2">
    <source>
        <dbReference type="EMBL" id="KAL2061901.1"/>
    </source>
</evidence>
<dbReference type="Proteomes" id="UP001595075">
    <property type="component" value="Unassembled WGS sequence"/>
</dbReference>
<accession>A0ABR4BWB2</accession>
<reference evidence="2 3" key="1">
    <citation type="journal article" date="2024" name="Commun. Biol.">
        <title>Comparative genomic analysis of thermophilic fungi reveals convergent evolutionary adaptations and gene losses.</title>
        <authorList>
            <person name="Steindorff A.S."/>
            <person name="Aguilar-Pontes M.V."/>
            <person name="Robinson A.J."/>
            <person name="Andreopoulos B."/>
            <person name="LaButti K."/>
            <person name="Kuo A."/>
            <person name="Mondo S."/>
            <person name="Riley R."/>
            <person name="Otillar R."/>
            <person name="Haridas S."/>
            <person name="Lipzen A."/>
            <person name="Grimwood J."/>
            <person name="Schmutz J."/>
            <person name="Clum A."/>
            <person name="Reid I.D."/>
            <person name="Moisan M.C."/>
            <person name="Butler G."/>
            <person name="Nguyen T.T.M."/>
            <person name="Dewar K."/>
            <person name="Conant G."/>
            <person name="Drula E."/>
            <person name="Henrissat B."/>
            <person name="Hansel C."/>
            <person name="Singer S."/>
            <person name="Hutchinson M.I."/>
            <person name="de Vries R.P."/>
            <person name="Natvig D.O."/>
            <person name="Powell A.J."/>
            <person name="Tsang A."/>
            <person name="Grigoriev I.V."/>
        </authorList>
    </citation>
    <scope>NUCLEOTIDE SEQUENCE [LARGE SCALE GENOMIC DNA]</scope>
    <source>
        <strain evidence="2 3">CBS 494.80</strain>
    </source>
</reference>
<dbReference type="EMBL" id="JAZHXI010000018">
    <property type="protein sequence ID" value="KAL2061901.1"/>
    <property type="molecule type" value="Genomic_DNA"/>
</dbReference>
<name>A0ABR4BWB2_9HELO</name>
<feature type="compositionally biased region" description="Basic and acidic residues" evidence="1">
    <location>
        <begin position="63"/>
        <end position="76"/>
    </location>
</feature>
<organism evidence="2 3">
    <name type="scientific">Oculimacula yallundae</name>
    <dbReference type="NCBI Taxonomy" id="86028"/>
    <lineage>
        <taxon>Eukaryota</taxon>
        <taxon>Fungi</taxon>
        <taxon>Dikarya</taxon>
        <taxon>Ascomycota</taxon>
        <taxon>Pezizomycotina</taxon>
        <taxon>Leotiomycetes</taxon>
        <taxon>Helotiales</taxon>
        <taxon>Ploettnerulaceae</taxon>
        <taxon>Oculimacula</taxon>
    </lineage>
</organism>
<comment type="caution">
    <text evidence="2">The sequence shown here is derived from an EMBL/GenBank/DDBJ whole genome shotgun (WGS) entry which is preliminary data.</text>
</comment>